<keyword evidence="2" id="KW-1185">Reference proteome</keyword>
<accession>A0A8H7D1W3</accession>
<protein>
    <submittedName>
        <fullName evidence="1">Uncharacterized protein</fullName>
    </submittedName>
</protein>
<dbReference type="AlphaFoldDB" id="A0A8H7D1W3"/>
<dbReference type="Proteomes" id="UP000623467">
    <property type="component" value="Unassembled WGS sequence"/>
</dbReference>
<comment type="caution">
    <text evidence="1">The sequence shown here is derived from an EMBL/GenBank/DDBJ whole genome shotgun (WGS) entry which is preliminary data.</text>
</comment>
<name>A0A8H7D1W3_9AGAR</name>
<organism evidence="1 2">
    <name type="scientific">Mycena sanguinolenta</name>
    <dbReference type="NCBI Taxonomy" id="230812"/>
    <lineage>
        <taxon>Eukaryota</taxon>
        <taxon>Fungi</taxon>
        <taxon>Dikarya</taxon>
        <taxon>Basidiomycota</taxon>
        <taxon>Agaricomycotina</taxon>
        <taxon>Agaricomycetes</taxon>
        <taxon>Agaricomycetidae</taxon>
        <taxon>Agaricales</taxon>
        <taxon>Marasmiineae</taxon>
        <taxon>Mycenaceae</taxon>
        <taxon>Mycena</taxon>
    </lineage>
</organism>
<evidence type="ECO:0000313" key="1">
    <source>
        <dbReference type="EMBL" id="KAF7358974.1"/>
    </source>
</evidence>
<sequence>MRHTIQRLHFWTSDDVAPLVEACTVSPGRIAAEERERYVIDTEGDTLLNAFFELLHRFTSLGKLTSFSVKFKQIAVDAVVSLPNLKEIELGGCSVDKAVDVDCHLKAARLSFVYMSSLYPDDLVALQRWTSLIDRRTLAHLSLLFYRPLKAFLDADIAAFPNVQALVFLLSGHCAFSLPT</sequence>
<evidence type="ECO:0000313" key="2">
    <source>
        <dbReference type="Proteomes" id="UP000623467"/>
    </source>
</evidence>
<dbReference type="OrthoDB" id="2864564at2759"/>
<dbReference type="EMBL" id="JACAZH010000009">
    <property type="protein sequence ID" value="KAF7358974.1"/>
    <property type="molecule type" value="Genomic_DNA"/>
</dbReference>
<proteinExistence type="predicted"/>
<gene>
    <name evidence="1" type="ORF">MSAN_01237800</name>
</gene>
<reference evidence="1" key="1">
    <citation type="submission" date="2020-05" db="EMBL/GenBank/DDBJ databases">
        <title>Mycena genomes resolve the evolution of fungal bioluminescence.</title>
        <authorList>
            <person name="Tsai I.J."/>
        </authorList>
    </citation>
    <scope>NUCLEOTIDE SEQUENCE</scope>
    <source>
        <strain evidence="1">160909Yilan</strain>
    </source>
</reference>